<evidence type="ECO:0000256" key="2">
    <source>
        <dbReference type="ARBA" id="ARBA00022473"/>
    </source>
</evidence>
<feature type="compositionally biased region" description="Basic residues" evidence="4">
    <location>
        <begin position="87"/>
        <end position="97"/>
    </location>
</feature>
<feature type="compositionally biased region" description="Pro residues" evidence="4">
    <location>
        <begin position="98"/>
        <end position="108"/>
    </location>
</feature>
<dbReference type="EMBL" id="JBBNAG010000008">
    <property type="protein sequence ID" value="KAK9112122.1"/>
    <property type="molecule type" value="Genomic_DNA"/>
</dbReference>
<dbReference type="InterPro" id="IPR039618">
    <property type="entry name" value="CLE9-13"/>
</dbReference>
<reference evidence="5 6" key="1">
    <citation type="submission" date="2024-01" db="EMBL/GenBank/DDBJ databases">
        <title>Genome assemblies of Stephania.</title>
        <authorList>
            <person name="Yang L."/>
        </authorList>
    </citation>
    <scope>NUCLEOTIDE SEQUENCE [LARGE SCALE GENOMIC DNA]</scope>
    <source>
        <strain evidence="5">JXDWG</strain>
        <tissue evidence="5">Leaf</tissue>
    </source>
</reference>
<accession>A0AAP0IBE6</accession>
<gene>
    <name evidence="5" type="ORF">Scep_019641</name>
</gene>
<sequence length="134" mass="15084">MMKSSSSSRATTSCSCRIMFALFALLLYLSMTTTSKTQLAEALSSKEIMSSNSMQQHRYQQSQFGTTHRPSTSQIHLNSRPPLCRQLQRKHNYHLRHPPPSPPPPPSSPSLDEIDPRYGVEKRLVPTGPNPLHN</sequence>
<evidence type="ECO:0000256" key="4">
    <source>
        <dbReference type="SAM" id="MobiDB-lite"/>
    </source>
</evidence>
<organism evidence="5 6">
    <name type="scientific">Stephania cephalantha</name>
    <dbReference type="NCBI Taxonomy" id="152367"/>
    <lineage>
        <taxon>Eukaryota</taxon>
        <taxon>Viridiplantae</taxon>
        <taxon>Streptophyta</taxon>
        <taxon>Embryophyta</taxon>
        <taxon>Tracheophyta</taxon>
        <taxon>Spermatophyta</taxon>
        <taxon>Magnoliopsida</taxon>
        <taxon>Ranunculales</taxon>
        <taxon>Menispermaceae</taxon>
        <taxon>Menispermoideae</taxon>
        <taxon>Cissampelideae</taxon>
        <taxon>Stephania</taxon>
    </lineage>
</organism>
<keyword evidence="2" id="KW-0217">Developmental protein</keyword>
<name>A0AAP0IBE6_9MAGN</name>
<evidence type="ECO:0000256" key="3">
    <source>
        <dbReference type="ARBA" id="ARBA00022782"/>
    </source>
</evidence>
<dbReference type="AlphaFoldDB" id="A0AAP0IBE6"/>
<dbReference type="PANTHER" id="PTHR34359">
    <property type="entry name" value="CLAVATA3/ESR (CLE)-RELATED PROTEIN 10"/>
    <property type="match status" value="1"/>
</dbReference>
<evidence type="ECO:0000313" key="6">
    <source>
        <dbReference type="Proteomes" id="UP001419268"/>
    </source>
</evidence>
<keyword evidence="6" id="KW-1185">Reference proteome</keyword>
<feature type="region of interest" description="Disordered" evidence="4">
    <location>
        <begin position="48"/>
        <end position="134"/>
    </location>
</feature>
<dbReference type="PANTHER" id="PTHR34359:SF5">
    <property type="entry name" value="CLAVATA3_ESR (CLE)-RELATED PROTEIN 9"/>
    <property type="match status" value="1"/>
</dbReference>
<feature type="compositionally biased region" description="Polar residues" evidence="4">
    <location>
        <begin position="48"/>
        <end position="77"/>
    </location>
</feature>
<keyword evidence="3" id="KW-0221">Differentiation</keyword>
<comment type="caution">
    <text evidence="5">The sequence shown here is derived from an EMBL/GenBank/DDBJ whole genome shotgun (WGS) entry which is preliminary data.</text>
</comment>
<dbReference type="GO" id="GO:0030154">
    <property type="term" value="P:cell differentiation"/>
    <property type="evidence" value="ECO:0007669"/>
    <property type="project" value="UniProtKB-KW"/>
</dbReference>
<proteinExistence type="inferred from homology"/>
<comment type="similarity">
    <text evidence="1">Belongs to the CLV3/ESR signal peptide family.</text>
</comment>
<evidence type="ECO:0000256" key="1">
    <source>
        <dbReference type="ARBA" id="ARBA00005416"/>
    </source>
</evidence>
<evidence type="ECO:0008006" key="7">
    <source>
        <dbReference type="Google" id="ProtNLM"/>
    </source>
</evidence>
<dbReference type="Proteomes" id="UP001419268">
    <property type="component" value="Unassembled WGS sequence"/>
</dbReference>
<protein>
    <recommendedName>
        <fullName evidence="7">CLAVATA3/ESR (CLE)-related protein 9</fullName>
    </recommendedName>
</protein>
<evidence type="ECO:0000313" key="5">
    <source>
        <dbReference type="EMBL" id="KAK9112122.1"/>
    </source>
</evidence>
<feature type="compositionally biased region" description="Basic and acidic residues" evidence="4">
    <location>
        <begin position="114"/>
        <end position="124"/>
    </location>
</feature>